<reference evidence="8" key="1">
    <citation type="submission" date="2016-11" db="UniProtKB">
        <authorList>
            <consortium name="WormBaseParasite"/>
        </authorList>
    </citation>
    <scope>IDENTIFICATION</scope>
</reference>
<evidence type="ECO:0000313" key="8">
    <source>
        <dbReference type="WBParaSite" id="maker-uti_cns_0048994-snap-gene-0.2-mRNA-1"/>
    </source>
</evidence>
<dbReference type="InterPro" id="IPR001781">
    <property type="entry name" value="Znf_LIM"/>
</dbReference>
<feature type="compositionally biased region" description="Basic and acidic residues" evidence="5">
    <location>
        <begin position="207"/>
        <end position="219"/>
    </location>
</feature>
<feature type="compositionally biased region" description="Basic and acidic residues" evidence="5">
    <location>
        <begin position="362"/>
        <end position="373"/>
    </location>
</feature>
<name>A0A1I8JMK4_9PLAT</name>
<proteinExistence type="predicted"/>
<dbReference type="PROSITE" id="PS00478">
    <property type="entry name" value="LIM_DOMAIN_1"/>
    <property type="match status" value="1"/>
</dbReference>
<dbReference type="Gene3D" id="2.10.110.10">
    <property type="entry name" value="Cysteine Rich Protein"/>
    <property type="match status" value="1"/>
</dbReference>
<keyword evidence="1 4" id="KW-0479">Metal-binding</keyword>
<keyword evidence="3 4" id="KW-0440">LIM domain</keyword>
<evidence type="ECO:0000256" key="3">
    <source>
        <dbReference type="ARBA" id="ARBA00023038"/>
    </source>
</evidence>
<feature type="compositionally biased region" description="Low complexity" evidence="5">
    <location>
        <begin position="513"/>
        <end position="526"/>
    </location>
</feature>
<evidence type="ECO:0000256" key="1">
    <source>
        <dbReference type="ARBA" id="ARBA00022723"/>
    </source>
</evidence>
<evidence type="ECO:0000259" key="6">
    <source>
        <dbReference type="PROSITE" id="PS50023"/>
    </source>
</evidence>
<feature type="compositionally biased region" description="Low complexity" evidence="5">
    <location>
        <begin position="1130"/>
        <end position="1157"/>
    </location>
</feature>
<feature type="compositionally biased region" description="Polar residues" evidence="5">
    <location>
        <begin position="717"/>
        <end position="732"/>
    </location>
</feature>
<dbReference type="GO" id="GO:0046872">
    <property type="term" value="F:metal ion binding"/>
    <property type="evidence" value="ECO:0007669"/>
    <property type="project" value="UniProtKB-KW"/>
</dbReference>
<evidence type="ECO:0000256" key="5">
    <source>
        <dbReference type="SAM" id="MobiDB-lite"/>
    </source>
</evidence>
<feature type="domain" description="LIM zinc-binding" evidence="6">
    <location>
        <begin position="1212"/>
        <end position="1272"/>
    </location>
</feature>
<feature type="region of interest" description="Disordered" evidence="5">
    <location>
        <begin position="45"/>
        <end position="569"/>
    </location>
</feature>
<dbReference type="SUPFAM" id="SSF57716">
    <property type="entry name" value="Glucocorticoid receptor-like (DNA-binding domain)"/>
    <property type="match status" value="2"/>
</dbReference>
<dbReference type="PROSITE" id="PS50023">
    <property type="entry name" value="LIM_DOMAIN_2"/>
    <property type="match status" value="1"/>
</dbReference>
<feature type="compositionally biased region" description="Acidic residues" evidence="5">
    <location>
        <begin position="855"/>
        <end position="870"/>
    </location>
</feature>
<feature type="region of interest" description="Disordered" evidence="5">
    <location>
        <begin position="660"/>
        <end position="732"/>
    </location>
</feature>
<feature type="compositionally biased region" description="Polar residues" evidence="5">
    <location>
        <begin position="110"/>
        <end position="121"/>
    </location>
</feature>
<accession>A0A1I8JMK4</accession>
<keyword evidence="2 4" id="KW-0862">Zinc</keyword>
<dbReference type="PANTHER" id="PTHR24206">
    <property type="entry name" value="OS06G0237300 PROTEIN"/>
    <property type="match status" value="1"/>
</dbReference>
<feature type="compositionally biased region" description="Polar residues" evidence="5">
    <location>
        <begin position="283"/>
        <end position="294"/>
    </location>
</feature>
<evidence type="ECO:0000313" key="7">
    <source>
        <dbReference type="Proteomes" id="UP000095280"/>
    </source>
</evidence>
<feature type="compositionally biased region" description="Basic and acidic residues" evidence="5">
    <location>
        <begin position="557"/>
        <end position="569"/>
    </location>
</feature>
<keyword evidence="7" id="KW-1185">Reference proteome</keyword>
<dbReference type="Pfam" id="PF00412">
    <property type="entry name" value="LIM"/>
    <property type="match status" value="1"/>
</dbReference>
<dbReference type="CDD" id="cd09358">
    <property type="entry name" value="LIM_Mical_like"/>
    <property type="match status" value="1"/>
</dbReference>
<dbReference type="SMART" id="SM00132">
    <property type="entry name" value="LIM"/>
    <property type="match status" value="1"/>
</dbReference>
<feature type="region of interest" description="Disordered" evidence="5">
    <location>
        <begin position="887"/>
        <end position="907"/>
    </location>
</feature>
<feature type="region of interest" description="Disordered" evidence="5">
    <location>
        <begin position="611"/>
        <end position="631"/>
    </location>
</feature>
<evidence type="ECO:0000256" key="4">
    <source>
        <dbReference type="PROSITE-ProRule" id="PRU00125"/>
    </source>
</evidence>
<feature type="compositionally biased region" description="Low complexity" evidence="5">
    <location>
        <begin position="1101"/>
        <end position="1120"/>
    </location>
</feature>
<feature type="region of interest" description="Disordered" evidence="5">
    <location>
        <begin position="847"/>
        <end position="873"/>
    </location>
</feature>
<feature type="compositionally biased region" description="Acidic residues" evidence="5">
    <location>
        <begin position="545"/>
        <end position="554"/>
    </location>
</feature>
<feature type="region of interest" description="Disordered" evidence="5">
    <location>
        <begin position="928"/>
        <end position="952"/>
    </location>
</feature>
<feature type="compositionally biased region" description="Polar residues" evidence="5">
    <location>
        <begin position="405"/>
        <end position="424"/>
    </location>
</feature>
<feature type="compositionally biased region" description="Polar residues" evidence="5">
    <location>
        <begin position="661"/>
        <end position="673"/>
    </location>
</feature>
<feature type="compositionally biased region" description="Low complexity" evidence="5">
    <location>
        <begin position="425"/>
        <end position="442"/>
    </location>
</feature>
<evidence type="ECO:0000256" key="2">
    <source>
        <dbReference type="ARBA" id="ARBA00022833"/>
    </source>
</evidence>
<dbReference type="Proteomes" id="UP000095280">
    <property type="component" value="Unplaced"/>
</dbReference>
<feature type="compositionally biased region" description="Low complexity" evidence="5">
    <location>
        <begin position="303"/>
        <end position="330"/>
    </location>
</feature>
<protein>
    <submittedName>
        <fullName evidence="8">LIM zinc-binding domain-containing protein</fullName>
    </submittedName>
</protein>
<sequence length="1285" mass="137903">MATVEDLLDLGSEAPVPNISEVSLNAGNRGLDALEKPVAKVNKLDGDDVTMRQSAASTDRQSEEDSASLASAATYTVRTEPQLRPGGTFTLRKSRLRQPTPLQPGMPISSGASQLAKSTPNLLAAEDKPPKARPKQPPASLSPADGALSKAKSRSVTSLPAGHRSRTVPPGRSPISPKNYPVHSCTGAASRRGSESRHPSGGGSGERMIDAPPRIETRGSRQRQRQQQLYGTKPPWATDEDFEADWTTSARPFYPAGDASSAGGSGEPVRMRRLKAARELYKSPQSRSQYSGSVDNLLRQAESEAAVSSSANASTSPSPTRQSPSRQQQHLNRRKAQQQQQQHGRAVPTSETTASQTPRSLTRSEPDLRRSLSDDSLNGEEAAAVKHGDEAGVTCGTSPPVRKANASTATSPVQTEAAQSVTHATQTVPDPQPSSQQQAVSPIGGGYSTSLQFSPPAAKRQTFNRTKMAPGLRPAADKKYQPAPRVQPSIIRPANAGKQQSRQHKAGREPSQSNTTTSGYRSGGSSPQRPPQLAPQKIQARTMDEDSLTEDASADTEFIRPEQAAKPRPADVVDGALRHLQAGQQVSFVHERNSAAHFVLTQPVDQVVAASSSGGDAHTDSASRVGPLHPPAIAHFGRRLRTQNSAGSLDDDEAAVAENLAPSSHDGTSQDGTSLEDEAAGAAATEYGRQPQAQPRPPLKIEHPYKKVVLVRKPQRHSSGPGSDKSFSNSSDVMVLPDKVRKDRSVTDINLDEIFGTSPAPRPSEKLPEDHEVNQRIQYWLKKNIYFQTSEPEAAQHQQPVMEVLVQQEEDAPASEDPAAGPVVSSVEYPIRKFQPLRFGYISPGVSPAAPAETASDEDADANEELDAEPSFEVLRHTLIYPEPDRQARDAAEQQQQQPESFCKREEREHWASRYFNRPNIEIIGRLGTDTDASQDGSQSDDAEKLNAPAAAAATPDELQLLTEQALIAAEILSSEDDSDLTALAAAEVAVSAKTCVTIRAAVSPSLDRETAATDSKQPEQRLESEDTQQQVAALGICKCQCIAEIQLSEVQLAALFSFVVACACVAVLWPPTPPSAPPLARSNRTAAEEESGGEDQPPLESVGAEESAEEAVAIATESANGDEFGSRMSSGNGSVGQGQSSASSSRWQQQRQSASNPFGGGPASSLFRHNSTASCSRGSYIETMGFWSENLVPDTEPDCLCGSLVRGGGADSCKMCHGRVYPMERLTSDGQVYHKSCYRCYKCKRQLSVGNFAIMDDRLYCQPHYIELFRLKGSYRFHDSAGVP</sequence>
<organism evidence="7 8">
    <name type="scientific">Macrostomum lignano</name>
    <dbReference type="NCBI Taxonomy" id="282301"/>
    <lineage>
        <taxon>Eukaryota</taxon>
        <taxon>Metazoa</taxon>
        <taxon>Spiralia</taxon>
        <taxon>Lophotrochozoa</taxon>
        <taxon>Platyhelminthes</taxon>
        <taxon>Rhabditophora</taxon>
        <taxon>Macrostomorpha</taxon>
        <taxon>Macrostomida</taxon>
        <taxon>Macrostomidae</taxon>
        <taxon>Macrostomum</taxon>
    </lineage>
</organism>
<feature type="compositionally biased region" description="Polar residues" evidence="5">
    <location>
        <begin position="349"/>
        <end position="361"/>
    </location>
</feature>
<dbReference type="WBParaSite" id="maker-uti_cns_0048994-snap-gene-0.2-mRNA-1">
    <property type="protein sequence ID" value="maker-uti_cns_0048994-snap-gene-0.2-mRNA-1"/>
    <property type="gene ID" value="maker-uti_cns_0048994-snap-gene-0.2"/>
</dbReference>
<feature type="compositionally biased region" description="Low complexity" evidence="5">
    <location>
        <begin position="930"/>
        <end position="940"/>
    </location>
</feature>
<feature type="region of interest" description="Disordered" evidence="5">
    <location>
        <begin position="1074"/>
        <end position="1164"/>
    </location>
</feature>